<proteinExistence type="predicted"/>
<dbReference type="Proteomes" id="UP001163644">
    <property type="component" value="Chromosome"/>
</dbReference>
<organism evidence="1 2">
    <name type="scientific">Pseudomonas viridiflava</name>
    <name type="common">Phytomonas viridiflava</name>
    <dbReference type="NCBI Taxonomy" id="33069"/>
    <lineage>
        <taxon>Bacteria</taxon>
        <taxon>Pseudomonadati</taxon>
        <taxon>Pseudomonadota</taxon>
        <taxon>Gammaproteobacteria</taxon>
        <taxon>Pseudomonadales</taxon>
        <taxon>Pseudomonadaceae</taxon>
        <taxon>Pseudomonas</taxon>
    </lineage>
</organism>
<dbReference type="EMBL" id="CP036495">
    <property type="protein sequence ID" value="UZA66845.1"/>
    <property type="molecule type" value="Genomic_DNA"/>
</dbReference>
<dbReference type="RefSeq" id="WP_029241199.1">
    <property type="nucleotide sequence ID" value="NZ_CP036495.1"/>
</dbReference>
<sequence>MSGKTWQLLQAVEGEFAVPDNFSKWLLVPLSPTACLCAHPEVNPSRLHRDGVAVNNRLAIEASIDYYFARDLDHCPQ</sequence>
<name>A0AA46VSU6_PSEVI</name>
<reference evidence="1" key="1">
    <citation type="submission" date="2019-02" db="EMBL/GenBank/DDBJ databases">
        <authorList>
            <person name="Lutz S."/>
            <person name="Schori C."/>
            <person name="Ahrens C.H."/>
            <person name="Gueguen E."/>
        </authorList>
    </citation>
    <scope>NUCLEOTIDE SEQUENCE</scope>
    <source>
        <strain evidence="1">Psy35</strain>
    </source>
</reference>
<evidence type="ECO:0000313" key="2">
    <source>
        <dbReference type="Proteomes" id="UP001163644"/>
    </source>
</evidence>
<accession>A0AA46VSU6</accession>
<protein>
    <submittedName>
        <fullName evidence="1">Uncharacterized protein</fullName>
    </submittedName>
</protein>
<gene>
    <name evidence="1" type="ORF">EZZ81_00785</name>
</gene>
<evidence type="ECO:0000313" key="1">
    <source>
        <dbReference type="EMBL" id="UZA66845.1"/>
    </source>
</evidence>
<dbReference type="AlphaFoldDB" id="A0AA46VSU6"/>